<evidence type="ECO:0000256" key="2">
    <source>
        <dbReference type="SAM" id="Phobius"/>
    </source>
</evidence>
<dbReference type="PANTHER" id="PTHR14636">
    <property type="entry name" value="TPA-INDUCED TRANSMEMBRANE PROTEIN"/>
    <property type="match status" value="1"/>
</dbReference>
<dbReference type="Ensembl" id="ENSSVLT00005010198.1">
    <property type="protein sequence ID" value="ENSSVLP00005009203.1"/>
    <property type="gene ID" value="ENSSVLG00005007371.1"/>
</dbReference>
<reference evidence="3" key="2">
    <citation type="submission" date="2025-09" db="UniProtKB">
        <authorList>
            <consortium name="Ensembl"/>
        </authorList>
    </citation>
    <scope>IDENTIFICATION</scope>
</reference>
<gene>
    <name evidence="3" type="primary">C3orf52</name>
</gene>
<evidence type="ECO:0000313" key="4">
    <source>
        <dbReference type="Proteomes" id="UP000694564"/>
    </source>
</evidence>
<feature type="transmembrane region" description="Helical" evidence="2">
    <location>
        <begin position="66"/>
        <end position="87"/>
    </location>
</feature>
<dbReference type="GeneTree" id="ENSGT00390000014574"/>
<proteinExistence type="predicted"/>
<keyword evidence="2" id="KW-0812">Transmembrane</keyword>
<sequence length="147" mass="16298">MEGADPSSPGEELELSVLHEPLEEQRPLNGALQVLPASADDPSPAQAKKESPWSSCNKNLVGKCKLWMVITSIFLGLIIVIILGLYLSGVTYVDEDENEIIELLSNKTFFIMLKIPEECITEEDLPHLLTKREEGFKLNTDALVGFE</sequence>
<protein>
    <submittedName>
        <fullName evidence="3">Chromosome 3 open reading frame 52</fullName>
    </submittedName>
</protein>
<reference evidence="3" key="1">
    <citation type="submission" date="2025-08" db="UniProtKB">
        <authorList>
            <consortium name="Ensembl"/>
        </authorList>
    </citation>
    <scope>IDENTIFICATION</scope>
</reference>
<dbReference type="Proteomes" id="UP000694564">
    <property type="component" value="Chromosome 10"/>
</dbReference>
<dbReference type="PANTHER" id="PTHR14636:SF1">
    <property type="entry name" value="TPA-INDUCED TRANSMEMBRANE PROTEIN"/>
    <property type="match status" value="1"/>
</dbReference>
<evidence type="ECO:0000313" key="3">
    <source>
        <dbReference type="Ensembl" id="ENSSVLP00005009203.1"/>
    </source>
</evidence>
<accession>A0A8D2B0A8</accession>
<dbReference type="OrthoDB" id="8879801at2759"/>
<dbReference type="AlphaFoldDB" id="A0A8D2B0A8"/>
<feature type="region of interest" description="Disordered" evidence="1">
    <location>
        <begin position="35"/>
        <end position="55"/>
    </location>
</feature>
<keyword evidence="2" id="KW-0472">Membrane</keyword>
<feature type="compositionally biased region" description="Low complexity" evidence="1">
    <location>
        <begin position="36"/>
        <end position="45"/>
    </location>
</feature>
<keyword evidence="2" id="KW-1133">Transmembrane helix</keyword>
<organism evidence="3 4">
    <name type="scientific">Sciurus vulgaris</name>
    <name type="common">Eurasian red squirrel</name>
    <dbReference type="NCBI Taxonomy" id="55149"/>
    <lineage>
        <taxon>Eukaryota</taxon>
        <taxon>Metazoa</taxon>
        <taxon>Chordata</taxon>
        <taxon>Craniata</taxon>
        <taxon>Vertebrata</taxon>
        <taxon>Euteleostomi</taxon>
        <taxon>Mammalia</taxon>
        <taxon>Eutheria</taxon>
        <taxon>Euarchontoglires</taxon>
        <taxon>Glires</taxon>
        <taxon>Rodentia</taxon>
        <taxon>Sciuromorpha</taxon>
        <taxon>Sciuridae</taxon>
        <taxon>Sciurinae</taxon>
        <taxon>Sciurini</taxon>
        <taxon>Sciurus</taxon>
    </lineage>
</organism>
<evidence type="ECO:0000256" key="1">
    <source>
        <dbReference type="SAM" id="MobiDB-lite"/>
    </source>
</evidence>
<name>A0A8D2B0A8_SCIVU</name>
<dbReference type="InterPro" id="IPR033223">
    <property type="entry name" value="TTMP"/>
</dbReference>
<keyword evidence="4" id="KW-1185">Reference proteome</keyword>